<evidence type="ECO:0000313" key="2">
    <source>
        <dbReference type="Proteomes" id="UP000030147"/>
    </source>
</evidence>
<dbReference type="EMBL" id="AVBF01000003">
    <property type="protein sequence ID" value="KGP74323.1"/>
    <property type="molecule type" value="Genomic_DNA"/>
</dbReference>
<keyword evidence="2" id="KW-1185">Reference proteome</keyword>
<keyword evidence="1" id="KW-0808">Transferase</keyword>
<evidence type="ECO:0000313" key="1">
    <source>
        <dbReference type="EMBL" id="KGP74323.1"/>
    </source>
</evidence>
<organism evidence="1 2">
    <name type="scientific">Pontibacillus yanchengensis Y32</name>
    <dbReference type="NCBI Taxonomy" id="1385514"/>
    <lineage>
        <taxon>Bacteria</taxon>
        <taxon>Bacillati</taxon>
        <taxon>Bacillota</taxon>
        <taxon>Bacilli</taxon>
        <taxon>Bacillales</taxon>
        <taxon>Bacillaceae</taxon>
        <taxon>Pontibacillus</taxon>
    </lineage>
</organism>
<dbReference type="SUPFAM" id="SSF52821">
    <property type="entry name" value="Rhodanese/Cell cycle control phosphatase"/>
    <property type="match status" value="1"/>
</dbReference>
<reference evidence="1 2" key="1">
    <citation type="journal article" date="2015" name="Stand. Genomic Sci.">
        <title>High quality draft genome sequence of the moderately halophilic bacterium Pontibacillus yanchengensis Y32(T) and comparison among Pontibacillus genomes.</title>
        <authorList>
            <person name="Huang J."/>
            <person name="Qiao Z.X."/>
            <person name="Tang J.W."/>
            <person name="Wang G."/>
        </authorList>
    </citation>
    <scope>NUCLEOTIDE SEQUENCE [LARGE SCALE GENOMIC DNA]</scope>
    <source>
        <strain evidence="1 2">Y32</strain>
    </source>
</reference>
<dbReference type="GO" id="GO:0016740">
    <property type="term" value="F:transferase activity"/>
    <property type="evidence" value="ECO:0007669"/>
    <property type="project" value="UniProtKB-KW"/>
</dbReference>
<dbReference type="InterPro" id="IPR036873">
    <property type="entry name" value="Rhodanese-like_dom_sf"/>
</dbReference>
<gene>
    <name evidence="1" type="ORF">N782_15350</name>
</gene>
<sequence length="124" mass="14104">MYIGIGITALVLFFLMRRYFPVAGVNKINVRDVEATHEDVIMVDTRAYQTSAIEANQEAFCIPLPYLNRHYRDIPNKDVVLISTDQVEKNLATRLLRKKGYNIVGYTIPEQGGCCYALRCASEK</sequence>
<name>A0A0A2TIQ8_9BACI</name>
<protein>
    <submittedName>
        <fullName evidence="1">Sulfurtransferase</fullName>
    </submittedName>
</protein>
<dbReference type="eggNOG" id="ENOG5032Z1E">
    <property type="taxonomic scope" value="Bacteria"/>
</dbReference>
<proteinExistence type="predicted"/>
<accession>A0A0A2TIQ8</accession>
<dbReference type="OrthoDB" id="2967651at2"/>
<dbReference type="STRING" id="1385514.N782_15350"/>
<dbReference type="AlphaFoldDB" id="A0A0A2TIQ8"/>
<dbReference type="Gene3D" id="3.40.250.10">
    <property type="entry name" value="Rhodanese-like domain"/>
    <property type="match status" value="1"/>
</dbReference>
<dbReference type="RefSeq" id="WP_052111110.1">
    <property type="nucleotide sequence ID" value="NZ_AVBF01000003.1"/>
</dbReference>
<comment type="caution">
    <text evidence="1">The sequence shown here is derived from an EMBL/GenBank/DDBJ whole genome shotgun (WGS) entry which is preliminary data.</text>
</comment>
<dbReference type="Proteomes" id="UP000030147">
    <property type="component" value="Unassembled WGS sequence"/>
</dbReference>